<evidence type="ECO:0000256" key="2">
    <source>
        <dbReference type="SAM" id="Phobius"/>
    </source>
</evidence>
<dbReference type="AlphaFoldDB" id="A0A8B8CCK5"/>
<evidence type="ECO:0000256" key="1">
    <source>
        <dbReference type="SAM" id="MobiDB-lite"/>
    </source>
</evidence>
<dbReference type="GeneID" id="111117929"/>
<evidence type="ECO:0000313" key="4">
    <source>
        <dbReference type="RefSeq" id="XP_022312879.1"/>
    </source>
</evidence>
<accession>A0A8B8CCK5</accession>
<name>A0A8B8CCK5_CRAVI</name>
<organism evidence="3 4">
    <name type="scientific">Crassostrea virginica</name>
    <name type="common">Eastern oyster</name>
    <dbReference type="NCBI Taxonomy" id="6565"/>
    <lineage>
        <taxon>Eukaryota</taxon>
        <taxon>Metazoa</taxon>
        <taxon>Spiralia</taxon>
        <taxon>Lophotrochozoa</taxon>
        <taxon>Mollusca</taxon>
        <taxon>Bivalvia</taxon>
        <taxon>Autobranchia</taxon>
        <taxon>Pteriomorphia</taxon>
        <taxon>Ostreida</taxon>
        <taxon>Ostreoidea</taxon>
        <taxon>Ostreidae</taxon>
        <taxon>Crassostrea</taxon>
    </lineage>
</organism>
<protein>
    <submittedName>
        <fullName evidence="4">Uncharacterized protein LOC111117929</fullName>
    </submittedName>
</protein>
<keyword evidence="2" id="KW-0812">Transmembrane</keyword>
<keyword evidence="2" id="KW-1133">Transmembrane helix</keyword>
<proteinExistence type="predicted"/>
<dbReference type="RefSeq" id="XP_022312879.1">
    <property type="nucleotide sequence ID" value="XM_022457171.1"/>
</dbReference>
<reference evidence="4" key="1">
    <citation type="submission" date="2025-08" db="UniProtKB">
        <authorList>
            <consortium name="RefSeq"/>
        </authorList>
    </citation>
    <scope>IDENTIFICATION</scope>
    <source>
        <tissue evidence="4">Whole sample</tissue>
    </source>
</reference>
<evidence type="ECO:0000313" key="3">
    <source>
        <dbReference type="Proteomes" id="UP000694844"/>
    </source>
</evidence>
<feature type="transmembrane region" description="Helical" evidence="2">
    <location>
        <begin position="114"/>
        <end position="136"/>
    </location>
</feature>
<dbReference type="OrthoDB" id="10574939at2759"/>
<dbReference type="Proteomes" id="UP000694844">
    <property type="component" value="Chromosome 2"/>
</dbReference>
<keyword evidence="2" id="KW-0472">Membrane</keyword>
<dbReference type="KEGG" id="cvn:111117929"/>
<feature type="region of interest" description="Disordered" evidence="1">
    <location>
        <begin position="178"/>
        <end position="198"/>
    </location>
</feature>
<gene>
    <name evidence="4" type="primary">LOC111117929</name>
</gene>
<sequence length="198" mass="22197">MNISSGNMKTYTYIFYVFAISVIRMLETNVSNGSKIYYVEEDLLKTCTSTCGTVQCSFNSYCGDDGRCLYCSDEKCRSRSSGCELFCEVTKREKNETPVMFDVRENRMVDYDTLLVLCCVFAVVILLLICILVAVIRGKLPLKFFPNVKQSIKEDIERSGHITNCSDAGNQTSALLVSGGTESHKEEDSNNSVDTRIE</sequence>
<keyword evidence="3" id="KW-1185">Reference proteome</keyword>